<feature type="region of interest" description="Disordered" evidence="5">
    <location>
        <begin position="608"/>
        <end position="722"/>
    </location>
</feature>
<feature type="region of interest" description="Disordered" evidence="5">
    <location>
        <begin position="363"/>
        <end position="427"/>
    </location>
</feature>
<feature type="region of interest" description="Disordered" evidence="5">
    <location>
        <begin position="547"/>
        <end position="569"/>
    </location>
</feature>
<sequence length="722" mass="81006">MFQEVSTITDLHNESDQAEVELVSIVQDQIPKYTLRADSVHGYSQQDWLQVPVLPPDFDVDLTPHQCSEVFKLFLLSGFRHSQMTETYHDIRAVTDLLEERERDLELAARIGQTLLVKNKAIAQQKESLEVQLAEAMEEASQLRHEINRKENLLHIYTYDESPSPTKDLQRSERVSPQDHVELLHDKIKQLEEDNAVLKEEQQTLQDEANNLDEKENLLIVNTVGQLGTLHDELRSANEQISNISEELSRRNDEASKQQEEIDSLLAHILKLQQRYNNLTSEHEELQQDLSSANMSQKDLCDAVMSLENKYKDVLTVLDQTRRETHNLTMNSNSMLSDDGIEMSYDTKIPFHHSLAAELENSALDTSTSSPRHSQEPSTSAPRPRRSIDNRTLETIKVANKKPSVSVEDLDEDSKSKPNRPAFLINSETKPYPKSLQIPAGSSFPMGKPGVPGTADLEEALRKLTIRRWTSKCVHAKLVKEMEKSQKKEAMRKCQSAPRLRIVKPMEGSNTLQQWKALAENMLPLFDVEMNAETPAGVVIRKYHKQAKHEKVDSSPESADETTDDSNDFGITFSAAQASNSNSSTPTYSQNKLAIEQLSSIQQDGNEMITHSKPETPFKKSTSFVKFSSTPIQTSSRMQSNGEQPIVNSLPSDWNYLHGTSTPTPTSSRPSSARYEDVPHSSRTSFPSVDVGNSVPTTSAQSSLFFGTSGAASVPKSFSGDF</sequence>
<dbReference type="GO" id="GO:0005739">
    <property type="term" value="C:mitochondrion"/>
    <property type="evidence" value="ECO:0007669"/>
    <property type="project" value="UniProtKB-SubCell"/>
</dbReference>
<reference evidence="7" key="1">
    <citation type="submission" date="2020-04" db="EMBL/GenBank/DDBJ databases">
        <authorList>
            <person name="Neveu A P."/>
        </authorList>
    </citation>
    <scope>NUCLEOTIDE SEQUENCE</scope>
    <source>
        <tissue evidence="7">Whole embryo</tissue>
    </source>
</reference>
<evidence type="ECO:0000256" key="5">
    <source>
        <dbReference type="SAM" id="MobiDB-lite"/>
    </source>
</evidence>
<feature type="compositionally biased region" description="Polar residues" evidence="5">
    <location>
        <begin position="363"/>
        <end position="381"/>
    </location>
</feature>
<organism evidence="7">
    <name type="scientific">Phallusia mammillata</name>
    <dbReference type="NCBI Taxonomy" id="59560"/>
    <lineage>
        <taxon>Eukaryota</taxon>
        <taxon>Metazoa</taxon>
        <taxon>Chordata</taxon>
        <taxon>Tunicata</taxon>
        <taxon>Ascidiacea</taxon>
        <taxon>Phlebobranchia</taxon>
        <taxon>Ascidiidae</taxon>
        <taxon>Phallusia</taxon>
    </lineage>
</organism>
<evidence type="ECO:0000256" key="1">
    <source>
        <dbReference type="ARBA" id="ARBA00004173"/>
    </source>
</evidence>
<dbReference type="GO" id="GO:0048311">
    <property type="term" value="P:mitochondrion distribution"/>
    <property type="evidence" value="ECO:0007669"/>
    <property type="project" value="TreeGrafter"/>
</dbReference>
<feature type="domain" description="HAP1 N-terminal" evidence="6">
    <location>
        <begin position="27"/>
        <end position="331"/>
    </location>
</feature>
<keyword evidence="3" id="KW-0496">Mitochondrion</keyword>
<feature type="compositionally biased region" description="Acidic residues" evidence="5">
    <location>
        <begin position="558"/>
        <end position="567"/>
    </location>
</feature>
<dbReference type="EMBL" id="LR791352">
    <property type="protein sequence ID" value="CAB3267214.1"/>
    <property type="molecule type" value="mRNA"/>
</dbReference>
<dbReference type="GO" id="GO:0017022">
    <property type="term" value="F:myosin binding"/>
    <property type="evidence" value="ECO:0007669"/>
    <property type="project" value="TreeGrafter"/>
</dbReference>
<protein>
    <submittedName>
        <fullName evidence="7">Trafficking kinesin-binding protein 1-like</fullName>
    </submittedName>
</protein>
<feature type="coiled-coil region" evidence="4">
    <location>
        <begin position="181"/>
        <end position="324"/>
    </location>
</feature>
<dbReference type="PANTHER" id="PTHR15751">
    <property type="entry name" value="TRAFFICKING KINESIN-BINDING PROTEIN"/>
    <property type="match status" value="1"/>
</dbReference>
<dbReference type="InterPro" id="IPR006933">
    <property type="entry name" value="HAP1_N"/>
</dbReference>
<dbReference type="PANTHER" id="PTHR15751:SF12">
    <property type="entry name" value="TRAFFICKING KINESIN-BINDING PROTEIN MILT"/>
    <property type="match status" value="1"/>
</dbReference>
<feature type="compositionally biased region" description="Low complexity" evidence="5">
    <location>
        <begin position="660"/>
        <end position="672"/>
    </location>
</feature>
<accession>A0A6F9DUU7</accession>
<dbReference type="Pfam" id="PF04849">
    <property type="entry name" value="HAP1_N"/>
    <property type="match status" value="1"/>
</dbReference>
<evidence type="ECO:0000313" key="7">
    <source>
        <dbReference type="EMBL" id="CAB3267214.1"/>
    </source>
</evidence>
<dbReference type="InterPro" id="IPR051946">
    <property type="entry name" value="Intracell_Traff-Reg"/>
</dbReference>
<dbReference type="GO" id="GO:0006605">
    <property type="term" value="P:protein targeting"/>
    <property type="evidence" value="ECO:0007669"/>
    <property type="project" value="TreeGrafter"/>
</dbReference>
<evidence type="ECO:0000256" key="4">
    <source>
        <dbReference type="SAM" id="Coils"/>
    </source>
</evidence>
<feature type="compositionally biased region" description="Low complexity" evidence="5">
    <location>
        <begin position="619"/>
        <end position="631"/>
    </location>
</feature>
<proteinExistence type="evidence at transcript level"/>
<dbReference type="GO" id="GO:0047496">
    <property type="term" value="P:vesicle transport along microtubule"/>
    <property type="evidence" value="ECO:0007669"/>
    <property type="project" value="TreeGrafter"/>
</dbReference>
<gene>
    <name evidence="7" type="primary">Trak1</name>
</gene>
<feature type="compositionally biased region" description="Polar residues" evidence="5">
    <location>
        <begin position="632"/>
        <end position="652"/>
    </location>
</feature>
<dbReference type="AlphaFoldDB" id="A0A6F9DUU7"/>
<evidence type="ECO:0000256" key="2">
    <source>
        <dbReference type="ARBA" id="ARBA00023054"/>
    </source>
</evidence>
<dbReference type="GO" id="GO:0031410">
    <property type="term" value="C:cytoplasmic vesicle"/>
    <property type="evidence" value="ECO:0007669"/>
    <property type="project" value="TreeGrafter"/>
</dbReference>
<feature type="compositionally biased region" description="Polar residues" evidence="5">
    <location>
        <begin position="694"/>
        <end position="706"/>
    </location>
</feature>
<evidence type="ECO:0000259" key="6">
    <source>
        <dbReference type="SMART" id="SM01424"/>
    </source>
</evidence>
<keyword evidence="2 4" id="KW-0175">Coiled coil</keyword>
<name>A0A6F9DUU7_9ASCI</name>
<comment type="subcellular location">
    <subcellularLocation>
        <location evidence="1">Mitochondrion</location>
    </subcellularLocation>
</comment>
<feature type="coiled-coil region" evidence="4">
    <location>
        <begin position="119"/>
        <end position="153"/>
    </location>
</feature>
<dbReference type="SMART" id="SM01424">
    <property type="entry name" value="HAP1_N"/>
    <property type="match status" value="1"/>
</dbReference>
<evidence type="ECO:0000256" key="3">
    <source>
        <dbReference type="ARBA" id="ARBA00023128"/>
    </source>
</evidence>